<reference evidence="8 9" key="1">
    <citation type="journal article" date="2015" name="BMC Genomics">
        <title>Genome mining reveals unlocked bioactive potential of marine Gram-negative bacteria.</title>
        <authorList>
            <person name="Machado H."/>
            <person name="Sonnenschein E.C."/>
            <person name="Melchiorsen J."/>
            <person name="Gram L."/>
        </authorList>
    </citation>
    <scope>NUCLEOTIDE SEQUENCE [LARGE SCALE GENOMIC DNA]</scope>
    <source>
        <strain evidence="8 9">S2471</strain>
    </source>
</reference>
<dbReference type="SUPFAM" id="SSF58104">
    <property type="entry name" value="Methyl-accepting chemotaxis protein (MCP) signaling domain"/>
    <property type="match status" value="1"/>
</dbReference>
<evidence type="ECO:0000259" key="7">
    <source>
        <dbReference type="PROSITE" id="PS51753"/>
    </source>
</evidence>
<dbReference type="Gene3D" id="1.10.287.950">
    <property type="entry name" value="Methyl-accepting chemotaxis protein"/>
    <property type="match status" value="1"/>
</dbReference>
<comment type="similarity">
    <text evidence="3">Belongs to the methyl-accepting chemotaxis (MCP) protein family.</text>
</comment>
<evidence type="ECO:0000313" key="9">
    <source>
        <dbReference type="Proteomes" id="UP000033452"/>
    </source>
</evidence>
<evidence type="ECO:0000256" key="4">
    <source>
        <dbReference type="PROSITE-ProRule" id="PRU00284"/>
    </source>
</evidence>
<keyword evidence="2 4" id="KW-0807">Transducer</keyword>
<dbReference type="SMART" id="SM00283">
    <property type="entry name" value="MA"/>
    <property type="match status" value="1"/>
</dbReference>
<dbReference type="PANTHER" id="PTHR32089">
    <property type="entry name" value="METHYL-ACCEPTING CHEMOTAXIS PROTEIN MCPB"/>
    <property type="match status" value="1"/>
</dbReference>
<feature type="domain" description="Methyl-accepting transducer" evidence="6">
    <location>
        <begin position="377"/>
        <end position="613"/>
    </location>
</feature>
<keyword evidence="5" id="KW-0472">Membrane</keyword>
<dbReference type="GO" id="GO:0016020">
    <property type="term" value="C:membrane"/>
    <property type="evidence" value="ECO:0007669"/>
    <property type="project" value="UniProtKB-SubCell"/>
</dbReference>
<evidence type="ECO:0000256" key="1">
    <source>
        <dbReference type="ARBA" id="ARBA00004370"/>
    </source>
</evidence>
<keyword evidence="5" id="KW-0812">Transmembrane</keyword>
<dbReference type="FunFam" id="1.10.287.950:FF:000001">
    <property type="entry name" value="Methyl-accepting chemotaxis sensory transducer"/>
    <property type="match status" value="1"/>
</dbReference>
<dbReference type="PANTHER" id="PTHR32089:SF120">
    <property type="entry name" value="METHYL-ACCEPTING CHEMOTAXIS PROTEIN TLPQ"/>
    <property type="match status" value="1"/>
</dbReference>
<dbReference type="InterPro" id="IPR032255">
    <property type="entry name" value="HBM"/>
</dbReference>
<keyword evidence="5" id="KW-1133">Transmembrane helix</keyword>
<proteinExistence type="inferred from homology"/>
<dbReference type="PROSITE" id="PS50111">
    <property type="entry name" value="CHEMOTAXIS_TRANSDUC_2"/>
    <property type="match status" value="1"/>
</dbReference>
<dbReference type="Pfam" id="PF00015">
    <property type="entry name" value="MCPsignal"/>
    <property type="match status" value="1"/>
</dbReference>
<dbReference type="PATRIC" id="fig|43658.5.peg.2201"/>
<evidence type="ECO:0000256" key="3">
    <source>
        <dbReference type="ARBA" id="ARBA00029447"/>
    </source>
</evidence>
<evidence type="ECO:0000256" key="2">
    <source>
        <dbReference type="ARBA" id="ARBA00023224"/>
    </source>
</evidence>
<sequence>MFKNLKLTQLLAYSFGALITLMAIISIVAWLGLSSGYNNFVEYRTLARNGNLEGRVQANLLLVRLNALKYLKEQNAANIAGFNERFALLSDLMDQAQRSIDDPQYRAQLSTSADEIEQYRAAFEQIVQLYARRDDIVTNQLDVNGAKMRTLLSEVVDTAYQRNDSKALYAAAKLEETLMLGRLFVTKFLVTNAAEDYQRAVTEFSKLATLLDEQAGAFAWQPAQGLLARFLQNKLDYLSGVKAVNQTISQRNQLIEQRLNLLGPKVANTLEDIKLDIKARQDKLGPQAQQASERAVLWVTIISVLVVCAGVFLSWYVSKLLRDPIGGEPREIEALAKAIAKGDLSYQFATTNTTGIYRAMSEMTTTLRDIVGKIKTATATLNDTSGTMITVTEQTKSETDQQQDQLTQSATAMQQMSATVQEITQSAQLAADAATDADQQSQTGIQVVQASREAMSELVGSIQQVSESITQLESETESVGSILDVIRSIADQTNLLALNAAIEAARAGEQGRGFAVVADEVRSLASRTQQSTEEIQTMISRLQSEAKRSVEHMHRNVDHAEHSAEQTEHAGATLQAICSSISTIRDMNLQIASASEEQNTVSLQISESVTNISESAAETAQGALQVSQDAKALSKVARELNTLIDQFRL</sequence>
<dbReference type="EMBL" id="JXYA01000021">
    <property type="protein sequence ID" value="KJZ09130.1"/>
    <property type="molecule type" value="Genomic_DNA"/>
</dbReference>
<dbReference type="GO" id="GO:0006935">
    <property type="term" value="P:chemotaxis"/>
    <property type="evidence" value="ECO:0007669"/>
    <property type="project" value="UniProtKB-ARBA"/>
</dbReference>
<evidence type="ECO:0000313" key="8">
    <source>
        <dbReference type="EMBL" id="KJZ09130.1"/>
    </source>
</evidence>
<feature type="domain" description="HBM" evidence="7">
    <location>
        <begin position="45"/>
        <end position="285"/>
    </location>
</feature>
<protein>
    <submittedName>
        <fullName evidence="8">Chemotaxis protein</fullName>
    </submittedName>
</protein>
<name>A0A0F4QPD2_9GAMM</name>
<accession>A0A0F4QPD2</accession>
<dbReference type="SMART" id="SM01358">
    <property type="entry name" value="HBM"/>
    <property type="match status" value="1"/>
</dbReference>
<evidence type="ECO:0000259" key="6">
    <source>
        <dbReference type="PROSITE" id="PS50111"/>
    </source>
</evidence>
<dbReference type="RefSeq" id="WP_046004909.1">
    <property type="nucleotide sequence ID" value="NZ_JXYA01000021.1"/>
</dbReference>
<evidence type="ECO:0000256" key="5">
    <source>
        <dbReference type="SAM" id="Phobius"/>
    </source>
</evidence>
<comment type="subcellular location">
    <subcellularLocation>
        <location evidence="1">Membrane</location>
    </subcellularLocation>
</comment>
<comment type="caution">
    <text evidence="8">The sequence shown here is derived from an EMBL/GenBank/DDBJ whole genome shotgun (WGS) entry which is preliminary data.</text>
</comment>
<keyword evidence="9" id="KW-1185">Reference proteome</keyword>
<feature type="transmembrane region" description="Helical" evidence="5">
    <location>
        <begin position="295"/>
        <end position="317"/>
    </location>
</feature>
<feature type="transmembrane region" description="Helical" evidence="5">
    <location>
        <begin position="12"/>
        <end position="33"/>
    </location>
</feature>
<dbReference type="AlphaFoldDB" id="A0A0F4QPD2"/>
<dbReference type="InterPro" id="IPR004089">
    <property type="entry name" value="MCPsignal_dom"/>
</dbReference>
<dbReference type="GO" id="GO:0007165">
    <property type="term" value="P:signal transduction"/>
    <property type="evidence" value="ECO:0007669"/>
    <property type="project" value="UniProtKB-KW"/>
</dbReference>
<dbReference type="CDD" id="cd11386">
    <property type="entry name" value="MCP_signal"/>
    <property type="match status" value="1"/>
</dbReference>
<dbReference type="OrthoDB" id="9795078at2"/>
<gene>
    <name evidence="8" type="ORF">TW77_10375</name>
</gene>
<organism evidence="8 9">
    <name type="scientific">Pseudoalteromonas rubra</name>
    <dbReference type="NCBI Taxonomy" id="43658"/>
    <lineage>
        <taxon>Bacteria</taxon>
        <taxon>Pseudomonadati</taxon>
        <taxon>Pseudomonadota</taxon>
        <taxon>Gammaproteobacteria</taxon>
        <taxon>Alteromonadales</taxon>
        <taxon>Pseudoalteromonadaceae</taxon>
        <taxon>Pseudoalteromonas</taxon>
    </lineage>
</organism>
<dbReference type="PROSITE" id="PS51753">
    <property type="entry name" value="HBM"/>
    <property type="match status" value="1"/>
</dbReference>
<dbReference type="Proteomes" id="UP000033452">
    <property type="component" value="Unassembled WGS sequence"/>
</dbReference>